<dbReference type="InterPro" id="IPR009057">
    <property type="entry name" value="Homeodomain-like_sf"/>
</dbReference>
<dbReference type="SUPFAM" id="SSF46689">
    <property type="entry name" value="Homeodomain-like"/>
    <property type="match status" value="2"/>
</dbReference>
<dbReference type="PANTHER" id="PTHR47893">
    <property type="entry name" value="REGULATORY PROTEIN PCHR"/>
    <property type="match status" value="1"/>
</dbReference>
<name>A0A2S0I6S7_9BURK</name>
<dbReference type="Proteomes" id="UP000239477">
    <property type="component" value="Chromosome"/>
</dbReference>
<evidence type="ECO:0000256" key="2">
    <source>
        <dbReference type="ARBA" id="ARBA00023163"/>
    </source>
</evidence>
<evidence type="ECO:0000313" key="4">
    <source>
        <dbReference type="EMBL" id="AVJ27740.1"/>
    </source>
</evidence>
<dbReference type="PROSITE" id="PS01124">
    <property type="entry name" value="HTH_ARAC_FAMILY_2"/>
    <property type="match status" value="1"/>
</dbReference>
<dbReference type="RefSeq" id="WP_105238589.1">
    <property type="nucleotide sequence ID" value="NZ_CP023270.1"/>
</dbReference>
<dbReference type="GO" id="GO:0003700">
    <property type="term" value="F:DNA-binding transcription factor activity"/>
    <property type="evidence" value="ECO:0007669"/>
    <property type="project" value="InterPro"/>
</dbReference>
<organism evidence="4 5">
    <name type="scientific">Achromobacter spanius</name>
    <dbReference type="NCBI Taxonomy" id="217203"/>
    <lineage>
        <taxon>Bacteria</taxon>
        <taxon>Pseudomonadati</taxon>
        <taxon>Pseudomonadota</taxon>
        <taxon>Betaproteobacteria</taxon>
        <taxon>Burkholderiales</taxon>
        <taxon>Alcaligenaceae</taxon>
        <taxon>Achromobacter</taxon>
    </lineage>
</organism>
<dbReference type="GO" id="GO:0043565">
    <property type="term" value="F:sequence-specific DNA binding"/>
    <property type="evidence" value="ECO:0007669"/>
    <property type="project" value="InterPro"/>
</dbReference>
<dbReference type="InterPro" id="IPR053142">
    <property type="entry name" value="PchR_regulatory_protein"/>
</dbReference>
<keyword evidence="2" id="KW-0804">Transcription</keyword>
<protein>
    <submittedName>
        <fullName evidence="4">AraC family transcriptional regulator</fullName>
    </submittedName>
</protein>
<dbReference type="AlphaFoldDB" id="A0A2S0I6S7"/>
<reference evidence="4 5" key="1">
    <citation type="submission" date="2017-09" db="EMBL/GenBank/DDBJ databases">
        <title>Genomic, metabolic, and phenotypic characteristics of bacterial isolates from the natural microbiome of the model nematode Caenorhabditis elegans.</title>
        <authorList>
            <person name="Zimmermann J."/>
            <person name="Obeng N."/>
            <person name="Yang W."/>
            <person name="Obeng O."/>
            <person name="Kissoyan K."/>
            <person name="Pees B."/>
            <person name="Dirksen P."/>
            <person name="Hoppner M."/>
            <person name="Franke A."/>
            <person name="Rosenstiel P."/>
            <person name="Leippe M."/>
            <person name="Dierking K."/>
            <person name="Kaleta C."/>
            <person name="Schulenburg H."/>
        </authorList>
    </citation>
    <scope>NUCLEOTIDE SEQUENCE [LARGE SCALE GENOMIC DNA]</scope>
    <source>
        <strain evidence="4 5">MYb73</strain>
    </source>
</reference>
<gene>
    <name evidence="4" type="ORF">CLM73_11805</name>
</gene>
<feature type="domain" description="HTH araC/xylS-type" evidence="3">
    <location>
        <begin position="215"/>
        <end position="312"/>
    </location>
</feature>
<evidence type="ECO:0000313" key="5">
    <source>
        <dbReference type="Proteomes" id="UP000239477"/>
    </source>
</evidence>
<keyword evidence="1" id="KW-0805">Transcription regulation</keyword>
<dbReference type="EMBL" id="CP023270">
    <property type="protein sequence ID" value="AVJ27740.1"/>
    <property type="molecule type" value="Genomic_DNA"/>
</dbReference>
<dbReference type="Pfam" id="PF12833">
    <property type="entry name" value="HTH_18"/>
    <property type="match status" value="1"/>
</dbReference>
<dbReference type="PANTHER" id="PTHR47893:SF1">
    <property type="entry name" value="REGULATORY PROTEIN PCHR"/>
    <property type="match status" value="1"/>
</dbReference>
<keyword evidence="5" id="KW-1185">Reference proteome</keyword>
<dbReference type="SMART" id="SM00342">
    <property type="entry name" value="HTH_ARAC"/>
    <property type="match status" value="1"/>
</dbReference>
<proteinExistence type="predicted"/>
<dbReference type="OrthoDB" id="185346at2"/>
<dbReference type="InterPro" id="IPR018060">
    <property type="entry name" value="HTH_AraC"/>
</dbReference>
<accession>A0A2S0I6S7</accession>
<evidence type="ECO:0000259" key="3">
    <source>
        <dbReference type="PROSITE" id="PS01124"/>
    </source>
</evidence>
<sequence length="322" mass="35743">MNYRLTAADISAPARIGQSPWQRYRLPADLGVCHTDFLRFDEGLTLAYTDYRPAHDLLEARRDERPPGLIVAIALEGESSNLGADGQRIDFVAGHSTIAAYGSQRGERRFPANRSIRQLRLIADAPLLHRYGLSGLLDDAGGVRAHPLFQGRHSAAIQRLAESLIHLHRQNGNLLDTYVAALGLLSEQVRPFTPPFTEHPPAAGKLRSNDQDRILRARDLMLEQFDRPLSIAYLCAAVGTNEFKLKQGFRELFGTSPYRLLTAIRMQKARELLESGVPASTAGYRVGFQHASSFSAAFERYYGRTPTSVARAEQAPGRRRPG</sequence>
<dbReference type="Gene3D" id="1.10.10.60">
    <property type="entry name" value="Homeodomain-like"/>
    <property type="match status" value="1"/>
</dbReference>
<evidence type="ECO:0000256" key="1">
    <source>
        <dbReference type="ARBA" id="ARBA00023015"/>
    </source>
</evidence>